<feature type="chain" id="PRO_5009313331" evidence="1">
    <location>
        <begin position="20"/>
        <end position="92"/>
    </location>
</feature>
<accession>A0A1I7ZES6</accession>
<organism evidence="2 3">
    <name type="scientific">Steinernema glaseri</name>
    <dbReference type="NCBI Taxonomy" id="37863"/>
    <lineage>
        <taxon>Eukaryota</taxon>
        <taxon>Metazoa</taxon>
        <taxon>Ecdysozoa</taxon>
        <taxon>Nematoda</taxon>
        <taxon>Chromadorea</taxon>
        <taxon>Rhabditida</taxon>
        <taxon>Tylenchina</taxon>
        <taxon>Panagrolaimomorpha</taxon>
        <taxon>Strongyloidoidea</taxon>
        <taxon>Steinernematidae</taxon>
        <taxon>Steinernema</taxon>
    </lineage>
</organism>
<proteinExistence type="predicted"/>
<dbReference type="Proteomes" id="UP000095287">
    <property type="component" value="Unplaced"/>
</dbReference>
<dbReference type="AlphaFoldDB" id="A0A1I7ZES6"/>
<keyword evidence="1" id="KW-0732">Signal</keyword>
<name>A0A1I7ZES6_9BILA</name>
<evidence type="ECO:0000313" key="2">
    <source>
        <dbReference type="Proteomes" id="UP000095287"/>
    </source>
</evidence>
<dbReference type="WBParaSite" id="L893_g25628.t1">
    <property type="protein sequence ID" value="L893_g25628.t1"/>
    <property type="gene ID" value="L893_g25628"/>
</dbReference>
<sequence length="92" mass="10279">MNSITATVLILCLVNAVVGKSLWADEDTVLIPIATELKGKRAINPFMDSIGKRSDSSVIYRIRPYHKRYFDSLAGQSLGKRTTMVVPYMSEE</sequence>
<reference evidence="3" key="1">
    <citation type="submission" date="2016-11" db="UniProtKB">
        <authorList>
            <consortium name="WormBaseParasite"/>
        </authorList>
    </citation>
    <scope>IDENTIFICATION</scope>
</reference>
<evidence type="ECO:0000256" key="1">
    <source>
        <dbReference type="SAM" id="SignalP"/>
    </source>
</evidence>
<protein>
    <submittedName>
        <fullName evidence="3">Secreted RxLR effector peptide protein</fullName>
    </submittedName>
</protein>
<feature type="signal peptide" evidence="1">
    <location>
        <begin position="1"/>
        <end position="19"/>
    </location>
</feature>
<keyword evidence="2" id="KW-1185">Reference proteome</keyword>
<evidence type="ECO:0000313" key="3">
    <source>
        <dbReference type="WBParaSite" id="L893_g25628.t1"/>
    </source>
</evidence>